<organism evidence="1 2">
    <name type="scientific">Clostridium aciditolerans</name>
    <dbReference type="NCBI Taxonomy" id="339861"/>
    <lineage>
        <taxon>Bacteria</taxon>
        <taxon>Bacillati</taxon>
        <taxon>Bacillota</taxon>
        <taxon>Clostridia</taxon>
        <taxon>Eubacteriales</taxon>
        <taxon>Clostridiaceae</taxon>
        <taxon>Clostridium</taxon>
    </lineage>
</organism>
<protein>
    <submittedName>
        <fullName evidence="1">Uncharacterized protein</fullName>
    </submittedName>
</protein>
<dbReference type="RefSeq" id="WP_211144948.1">
    <property type="nucleotide sequence ID" value="NZ_JAEEGB010000048.1"/>
</dbReference>
<evidence type="ECO:0000313" key="2">
    <source>
        <dbReference type="Proteomes" id="UP000622687"/>
    </source>
</evidence>
<comment type="caution">
    <text evidence="1">The sequence shown here is derived from an EMBL/GenBank/DDBJ whole genome shotgun (WGS) entry which is preliminary data.</text>
</comment>
<gene>
    <name evidence="1" type="ORF">I6U51_23305</name>
</gene>
<evidence type="ECO:0000313" key="1">
    <source>
        <dbReference type="EMBL" id="MBI6875604.1"/>
    </source>
</evidence>
<accession>A0A934I2G6</accession>
<keyword evidence="2" id="KW-1185">Reference proteome</keyword>
<dbReference type="AlphaFoldDB" id="A0A934I2G6"/>
<dbReference type="Proteomes" id="UP000622687">
    <property type="component" value="Unassembled WGS sequence"/>
</dbReference>
<reference evidence="1" key="1">
    <citation type="submission" date="2020-12" db="EMBL/GenBank/DDBJ databases">
        <title>Clostridium thailandense sp. nov., a novel acetogenic bacterium isolated from peat land soil in Thailand.</title>
        <authorList>
            <person name="Chaikitkaew S."/>
            <person name="Birkeland N.K."/>
        </authorList>
    </citation>
    <scope>NUCLEOTIDE SEQUENCE</scope>
    <source>
        <strain evidence="1">DSM 17425</strain>
    </source>
</reference>
<dbReference type="EMBL" id="JAEEGB010000048">
    <property type="protein sequence ID" value="MBI6875604.1"/>
    <property type="molecule type" value="Genomic_DNA"/>
</dbReference>
<name>A0A934I2G6_9CLOT</name>
<proteinExistence type="predicted"/>
<sequence>MKNENLEEFLESLIGKKLFKHEQKILKKVFEENGLKARMLGINTINAYLKDIKKFYIIEERKGHWIVGKIVFEENKAL</sequence>